<dbReference type="eggNOG" id="COG1309">
    <property type="taxonomic scope" value="Bacteria"/>
</dbReference>
<evidence type="ECO:0000256" key="3">
    <source>
        <dbReference type="ARBA" id="ARBA00023125"/>
    </source>
</evidence>
<feature type="domain" description="HTH tetR-type" evidence="6">
    <location>
        <begin position="8"/>
        <end position="68"/>
    </location>
</feature>
<dbReference type="AlphaFoldDB" id="H5XFE9"/>
<dbReference type="GO" id="GO:0000976">
    <property type="term" value="F:transcription cis-regulatory region binding"/>
    <property type="evidence" value="ECO:0007669"/>
    <property type="project" value="TreeGrafter"/>
</dbReference>
<dbReference type="OrthoDB" id="9816296at2"/>
<evidence type="ECO:0000313" key="7">
    <source>
        <dbReference type="EMBL" id="EHR62572.1"/>
    </source>
</evidence>
<reference evidence="7 8" key="1">
    <citation type="submission" date="2011-11" db="EMBL/GenBank/DDBJ databases">
        <title>The Noncontiguous Finished sequence of Saccharomonospora cyanea NA-134.</title>
        <authorList>
            <consortium name="US DOE Joint Genome Institute"/>
            <person name="Lucas S."/>
            <person name="Han J."/>
            <person name="Lapidus A."/>
            <person name="Cheng J.-F."/>
            <person name="Goodwin L."/>
            <person name="Pitluck S."/>
            <person name="Peters L."/>
            <person name="Ovchinnikova G."/>
            <person name="Lu M."/>
            <person name="Detter J.C."/>
            <person name="Han C."/>
            <person name="Tapia R."/>
            <person name="Land M."/>
            <person name="Hauser L."/>
            <person name="Kyrpides N."/>
            <person name="Ivanova N."/>
            <person name="Pagani I."/>
            <person name="Brambilla E.-M."/>
            <person name="Klenk H.-P."/>
            <person name="Woyke T."/>
        </authorList>
    </citation>
    <scope>NUCLEOTIDE SEQUENCE [LARGE SCALE GENOMIC DNA]</scope>
    <source>
        <strain evidence="7 8">NA-134</strain>
    </source>
</reference>
<keyword evidence="8" id="KW-1185">Reference proteome</keyword>
<dbReference type="GO" id="GO:0003700">
    <property type="term" value="F:DNA-binding transcription factor activity"/>
    <property type="evidence" value="ECO:0007669"/>
    <property type="project" value="TreeGrafter"/>
</dbReference>
<dbReference type="InterPro" id="IPR036271">
    <property type="entry name" value="Tet_transcr_reg_TetR-rel_C_sf"/>
</dbReference>
<dbReference type="InterPro" id="IPR039538">
    <property type="entry name" value="BetI_C"/>
</dbReference>
<dbReference type="PANTHER" id="PTHR30055">
    <property type="entry name" value="HTH-TYPE TRANSCRIPTIONAL REGULATOR RUTR"/>
    <property type="match status" value="1"/>
</dbReference>
<evidence type="ECO:0000259" key="6">
    <source>
        <dbReference type="PROSITE" id="PS50977"/>
    </source>
</evidence>
<sequence>MPRIVDHDERRNRIARAFQRLLAAEGFAAVSFSRVAAEAGVSVGLIQHYFTGKDALLRFAYDDAGCRMSERVRVRVRAGEAAGLPIARVLLDSLVELLPLDQERDLEYRVRQHLQAQALHHGGLAEVARRAGGDILRHVTTVIEHGKECGEVDPGVDAVLAARTILATVQGLADQVALSGADAFPARDALGRVIGTVFTGGGGVPDR</sequence>
<dbReference type="PANTHER" id="PTHR30055:SF234">
    <property type="entry name" value="HTH-TYPE TRANSCRIPTIONAL REGULATOR BETI"/>
    <property type="match status" value="1"/>
</dbReference>
<organism evidence="7 8">
    <name type="scientific">Saccharomonospora cyanea NA-134</name>
    <dbReference type="NCBI Taxonomy" id="882082"/>
    <lineage>
        <taxon>Bacteria</taxon>
        <taxon>Bacillati</taxon>
        <taxon>Actinomycetota</taxon>
        <taxon>Actinomycetes</taxon>
        <taxon>Pseudonocardiales</taxon>
        <taxon>Pseudonocardiaceae</taxon>
        <taxon>Saccharomonospora</taxon>
    </lineage>
</organism>
<dbReference type="RefSeq" id="WP_005458442.1">
    <property type="nucleotide sequence ID" value="NZ_CM001440.1"/>
</dbReference>
<gene>
    <name evidence="7" type="ORF">SaccyDRAFT_3745</name>
</gene>
<dbReference type="Proteomes" id="UP000002791">
    <property type="component" value="Chromosome"/>
</dbReference>
<keyword evidence="3 5" id="KW-0238">DNA-binding</keyword>
<feature type="DNA-binding region" description="H-T-H motif" evidence="5">
    <location>
        <begin position="31"/>
        <end position="50"/>
    </location>
</feature>
<keyword evidence="1" id="KW-0678">Repressor</keyword>
<keyword evidence="2" id="KW-0805">Transcription regulation</keyword>
<dbReference type="PRINTS" id="PR00455">
    <property type="entry name" value="HTHTETR"/>
</dbReference>
<evidence type="ECO:0000313" key="8">
    <source>
        <dbReference type="Proteomes" id="UP000002791"/>
    </source>
</evidence>
<dbReference type="PROSITE" id="PS50977">
    <property type="entry name" value="HTH_TETR_2"/>
    <property type="match status" value="1"/>
</dbReference>
<proteinExistence type="predicted"/>
<dbReference type="Pfam" id="PF13977">
    <property type="entry name" value="TetR_C_6"/>
    <property type="match status" value="1"/>
</dbReference>
<dbReference type="Pfam" id="PF00440">
    <property type="entry name" value="TetR_N"/>
    <property type="match status" value="1"/>
</dbReference>
<evidence type="ECO:0000256" key="1">
    <source>
        <dbReference type="ARBA" id="ARBA00022491"/>
    </source>
</evidence>
<dbReference type="SUPFAM" id="SSF48498">
    <property type="entry name" value="Tetracyclin repressor-like, C-terminal domain"/>
    <property type="match status" value="1"/>
</dbReference>
<dbReference type="HOGENOM" id="CLU_069356_15_10_11"/>
<dbReference type="STRING" id="882082.SaccyDRAFT_3745"/>
<protein>
    <submittedName>
        <fullName evidence="7">Transcriptional regulator</fullName>
    </submittedName>
</protein>
<accession>H5XFE9</accession>
<evidence type="ECO:0000256" key="4">
    <source>
        <dbReference type="ARBA" id="ARBA00023163"/>
    </source>
</evidence>
<dbReference type="InterPro" id="IPR009057">
    <property type="entry name" value="Homeodomain-like_sf"/>
</dbReference>
<evidence type="ECO:0000256" key="5">
    <source>
        <dbReference type="PROSITE-ProRule" id="PRU00335"/>
    </source>
</evidence>
<keyword evidence="4" id="KW-0804">Transcription</keyword>
<dbReference type="Gene3D" id="1.10.357.10">
    <property type="entry name" value="Tetracycline Repressor, domain 2"/>
    <property type="match status" value="1"/>
</dbReference>
<dbReference type="InterPro" id="IPR001647">
    <property type="entry name" value="HTH_TetR"/>
</dbReference>
<dbReference type="InterPro" id="IPR050109">
    <property type="entry name" value="HTH-type_TetR-like_transc_reg"/>
</dbReference>
<evidence type="ECO:0000256" key="2">
    <source>
        <dbReference type="ARBA" id="ARBA00023015"/>
    </source>
</evidence>
<name>H5XFE9_9PSEU</name>
<dbReference type="SUPFAM" id="SSF46689">
    <property type="entry name" value="Homeodomain-like"/>
    <property type="match status" value="1"/>
</dbReference>
<dbReference type="EMBL" id="CM001440">
    <property type="protein sequence ID" value="EHR62572.1"/>
    <property type="molecule type" value="Genomic_DNA"/>
</dbReference>